<name>A0A8J7FND5_9FLAO</name>
<dbReference type="AlphaFoldDB" id="A0A8J7FND5"/>
<evidence type="ECO:0000256" key="1">
    <source>
        <dbReference type="SAM" id="Coils"/>
    </source>
</evidence>
<reference evidence="3" key="1">
    <citation type="submission" date="2020-10" db="EMBL/GenBank/DDBJ databases">
        <authorList>
            <person name="Lu T."/>
            <person name="Wang Q."/>
            <person name="Han X."/>
        </authorList>
    </citation>
    <scope>NUCLEOTIDE SEQUENCE</scope>
    <source>
        <strain evidence="3">WQ 117</strain>
    </source>
</reference>
<keyword evidence="1" id="KW-0175">Coiled coil</keyword>
<dbReference type="NCBIfam" id="TIGR01200">
    <property type="entry name" value="GLPGLI"/>
    <property type="match status" value="1"/>
</dbReference>
<dbReference type="Pfam" id="PF09697">
    <property type="entry name" value="Porph_ging"/>
    <property type="match status" value="1"/>
</dbReference>
<accession>A0A8J7FND5</accession>
<keyword evidence="2" id="KW-0732">Signal</keyword>
<feature type="signal peptide" evidence="2">
    <location>
        <begin position="1"/>
        <end position="18"/>
    </location>
</feature>
<dbReference type="RefSeq" id="WP_194181713.1">
    <property type="nucleotide sequence ID" value="NZ_JADGIK010000001.1"/>
</dbReference>
<evidence type="ECO:0000256" key="2">
    <source>
        <dbReference type="SAM" id="SignalP"/>
    </source>
</evidence>
<evidence type="ECO:0000313" key="3">
    <source>
        <dbReference type="EMBL" id="MBF0596184.1"/>
    </source>
</evidence>
<protein>
    <submittedName>
        <fullName evidence="3">GLPGLI family protein</fullName>
    </submittedName>
</protein>
<sequence length="243" mass="28050">MKKLLSVVLLATSLFSTAQEKVVVEYEFYNVFDLSKETNPKMLEIYKNSNEKRSYFELVTTADESIYKKIERIDNSQGKSGAAISFGGAGDDFYKNLKENESLTFMNYNGLKLIIKDFLKVQPWVIQKEKDKFLGYDVKKAFYKDNNTIFTAWYAPKLAIKNGPIEYGGLPGLILKLEIVNSSDKGENKRIYHAKEIKIDSKAKIERPTKGKIVSEKEFSQIIEEENRKYEEMENNKVETKID</sequence>
<dbReference type="EMBL" id="JADGIK010000001">
    <property type="protein sequence ID" value="MBF0596184.1"/>
    <property type="molecule type" value="Genomic_DNA"/>
</dbReference>
<comment type="caution">
    <text evidence="3">The sequence shown here is derived from an EMBL/GenBank/DDBJ whole genome shotgun (WGS) entry which is preliminary data.</text>
</comment>
<gene>
    <name evidence="3" type="ORF">IM532_01690</name>
</gene>
<proteinExistence type="predicted"/>
<feature type="coiled-coil region" evidence="1">
    <location>
        <begin position="216"/>
        <end position="243"/>
    </location>
</feature>
<dbReference type="Proteomes" id="UP000608754">
    <property type="component" value="Unassembled WGS sequence"/>
</dbReference>
<evidence type="ECO:0000313" key="4">
    <source>
        <dbReference type="Proteomes" id="UP000608754"/>
    </source>
</evidence>
<keyword evidence="4" id="KW-1185">Reference proteome</keyword>
<dbReference type="InterPro" id="IPR005901">
    <property type="entry name" value="GLPGLI"/>
</dbReference>
<feature type="chain" id="PRO_5035206753" evidence="2">
    <location>
        <begin position="19"/>
        <end position="243"/>
    </location>
</feature>
<organism evidence="3 4">
    <name type="scientific">Faecalibacter rhinopitheci</name>
    <dbReference type="NCBI Taxonomy" id="2779678"/>
    <lineage>
        <taxon>Bacteria</taxon>
        <taxon>Pseudomonadati</taxon>
        <taxon>Bacteroidota</taxon>
        <taxon>Flavobacteriia</taxon>
        <taxon>Flavobacteriales</taxon>
        <taxon>Weeksellaceae</taxon>
        <taxon>Faecalibacter</taxon>
    </lineage>
</organism>